<organism evidence="15 16">
    <name type="scientific">Haemonchus contortus</name>
    <name type="common">Barber pole worm</name>
    <dbReference type="NCBI Taxonomy" id="6289"/>
    <lineage>
        <taxon>Eukaryota</taxon>
        <taxon>Metazoa</taxon>
        <taxon>Ecdysozoa</taxon>
        <taxon>Nematoda</taxon>
        <taxon>Chromadorea</taxon>
        <taxon>Rhabditida</taxon>
        <taxon>Rhabditina</taxon>
        <taxon>Rhabditomorpha</taxon>
        <taxon>Strongyloidea</taxon>
        <taxon>Trichostrongylidae</taxon>
        <taxon>Haemonchus</taxon>
    </lineage>
</organism>
<dbReference type="Gene3D" id="1.10.150.20">
    <property type="entry name" value="5' to 3' exonuclease, C-terminal subdomain"/>
    <property type="match status" value="1"/>
</dbReference>
<keyword evidence="15" id="KW-1185">Reference proteome</keyword>
<keyword evidence="10" id="KW-0239">DNA-directed DNA polymerase</keyword>
<protein>
    <recommendedName>
        <fullName evidence="3">DNA polymerase kappa</fullName>
        <ecNumber evidence="2">2.7.7.7</ecNumber>
    </recommendedName>
</protein>
<dbReference type="SUPFAM" id="SSF56672">
    <property type="entry name" value="DNA/RNA polymerases"/>
    <property type="match status" value="1"/>
</dbReference>
<keyword evidence="7" id="KW-0479">Metal-binding</keyword>
<dbReference type="GO" id="GO:0006281">
    <property type="term" value="P:DNA repair"/>
    <property type="evidence" value="ECO:0007669"/>
    <property type="project" value="UniProtKB-KW"/>
</dbReference>
<dbReference type="InterPro" id="IPR036775">
    <property type="entry name" value="DNA_pol_Y-fam_lit_finger_sf"/>
</dbReference>
<feature type="compositionally biased region" description="Low complexity" evidence="13">
    <location>
        <begin position="504"/>
        <end position="515"/>
    </location>
</feature>
<dbReference type="InterPro" id="IPR043502">
    <property type="entry name" value="DNA/RNA_pol_sf"/>
</dbReference>
<dbReference type="Gene3D" id="3.30.1490.100">
    <property type="entry name" value="DNA polymerase, Y-family, little finger domain"/>
    <property type="match status" value="1"/>
</dbReference>
<accession>A0A7I4YAC1</accession>
<evidence type="ECO:0000256" key="10">
    <source>
        <dbReference type="ARBA" id="ARBA00022932"/>
    </source>
</evidence>
<feature type="region of interest" description="Disordered" evidence="13">
    <location>
        <begin position="497"/>
        <end position="517"/>
    </location>
</feature>
<dbReference type="SUPFAM" id="SSF100879">
    <property type="entry name" value="Lesion bypass DNA polymerase (Y-family), little finger domain"/>
    <property type="match status" value="1"/>
</dbReference>
<dbReference type="Gene3D" id="3.40.1170.60">
    <property type="match status" value="1"/>
</dbReference>
<evidence type="ECO:0000256" key="7">
    <source>
        <dbReference type="ARBA" id="ARBA00022723"/>
    </source>
</evidence>
<evidence type="ECO:0000313" key="15">
    <source>
        <dbReference type="Proteomes" id="UP000025227"/>
    </source>
</evidence>
<proteinExistence type="inferred from homology"/>
<name>A0A7I4YAC1_HAECO</name>
<dbReference type="FunFam" id="3.30.1490.100:FF:000004">
    <property type="entry name" value="DNA polymerase IV"/>
    <property type="match status" value="1"/>
</dbReference>
<dbReference type="GO" id="GO:0006260">
    <property type="term" value="P:DNA replication"/>
    <property type="evidence" value="ECO:0007669"/>
    <property type="project" value="UniProtKB-KW"/>
</dbReference>
<dbReference type="WBParaSite" id="HCON_00066860-00001">
    <property type="protein sequence ID" value="HCON_00066860-00001"/>
    <property type="gene ID" value="HCON_00066860"/>
</dbReference>
<dbReference type="PANTHER" id="PTHR11076">
    <property type="entry name" value="DNA REPAIR POLYMERASE UMUC / TRANSFERASE FAMILY MEMBER"/>
    <property type="match status" value="1"/>
</dbReference>
<dbReference type="GO" id="GO:0042276">
    <property type="term" value="P:error-prone translesion synthesis"/>
    <property type="evidence" value="ECO:0007669"/>
    <property type="project" value="TreeGrafter"/>
</dbReference>
<dbReference type="GO" id="GO:0003684">
    <property type="term" value="F:damaged DNA binding"/>
    <property type="evidence" value="ECO:0007669"/>
    <property type="project" value="InterPro"/>
</dbReference>
<keyword evidence="11" id="KW-0234">DNA repair</keyword>
<dbReference type="Pfam" id="PF11799">
    <property type="entry name" value="IMS_C"/>
    <property type="match status" value="1"/>
</dbReference>
<dbReference type="OMA" id="EVYTRQV"/>
<dbReference type="EC" id="2.7.7.7" evidence="2"/>
<dbReference type="Gene3D" id="3.30.160.60">
    <property type="entry name" value="Classic Zinc Finger"/>
    <property type="match status" value="1"/>
</dbReference>
<dbReference type="Proteomes" id="UP000025227">
    <property type="component" value="Unplaced"/>
</dbReference>
<evidence type="ECO:0000256" key="6">
    <source>
        <dbReference type="ARBA" id="ARBA00022705"/>
    </source>
</evidence>
<dbReference type="Pfam" id="PF00817">
    <property type="entry name" value="IMS"/>
    <property type="match status" value="1"/>
</dbReference>
<dbReference type="CDD" id="cd03586">
    <property type="entry name" value="PolY_Pol_IV_kappa"/>
    <property type="match status" value="1"/>
</dbReference>
<comment type="catalytic activity">
    <reaction evidence="12">
        <text>DNA(n) + a 2'-deoxyribonucleoside 5'-triphosphate = DNA(n+1) + diphosphate</text>
        <dbReference type="Rhea" id="RHEA:22508"/>
        <dbReference type="Rhea" id="RHEA-COMP:17339"/>
        <dbReference type="Rhea" id="RHEA-COMP:17340"/>
        <dbReference type="ChEBI" id="CHEBI:33019"/>
        <dbReference type="ChEBI" id="CHEBI:61560"/>
        <dbReference type="ChEBI" id="CHEBI:173112"/>
        <dbReference type="EC" id="2.7.7.7"/>
    </reaction>
</comment>
<evidence type="ECO:0000256" key="3">
    <source>
        <dbReference type="ARBA" id="ARBA00016178"/>
    </source>
</evidence>
<keyword evidence="5" id="KW-0548">Nucleotidyltransferase</keyword>
<dbReference type="InterPro" id="IPR043128">
    <property type="entry name" value="Rev_trsase/Diguanyl_cyclase"/>
</dbReference>
<evidence type="ECO:0000259" key="14">
    <source>
        <dbReference type="PROSITE" id="PS50173"/>
    </source>
</evidence>
<evidence type="ECO:0000256" key="4">
    <source>
        <dbReference type="ARBA" id="ARBA00022679"/>
    </source>
</evidence>
<evidence type="ECO:0000256" key="1">
    <source>
        <dbReference type="ARBA" id="ARBA00010945"/>
    </source>
</evidence>
<dbReference type="FunFam" id="3.40.1170.60:FF:000002">
    <property type="entry name" value="Polymerase (DNA directed) kappa"/>
    <property type="match status" value="1"/>
</dbReference>
<sequence length="580" mass="65252">MLTFNDNKAGMAGLDKERISKIIESNTSGNYSNFSKKQQDRINEKTESIKKRLQAVSPAEWSRAEKEMDELAARLECHRDLRRDCVHIDMDAYFAAVEMRDDPSLRTVPMAVGSLSMLSTSNYLARRFGVRAAMPGFIAKKLCPQLKLVHGNFSKYKKENHVFRAIFAEYDEDLSMGSLDEAYLDITEYVKARTEPNVLVRRRYGGECICKLPLMTEQDLSPSTTESCKKCGKDRKVFEDNIEFGVGRAEVVREIRFRVEQATGLTCSAGIAPNFRLAKICSDMNKPNGQYELANNYEKVMEFLSTLPIRKVCGIGRVSEALLQACGICTVGQLLERRAALKFCFSELSQECFLRVALGLPGRPSSSDPRRKSISTERTFTPTSSREALIEIMEDVCDMLVEDMKRAGVVGGRCVTLKLKLSSFDVLTRSETPGRLVSSREEILAITRETLDRELPNEFRLLGIRLSNLQFEDERASGEPISVLDFWKRQQHADSNCIGDEEASSSSSASDPPCSSEERVSCPICGCLLRNDDRVVNQHVDECLNASMLLQEDSATKPEPKVPKKRKATIENFLVKKDRK</sequence>
<evidence type="ECO:0000313" key="16">
    <source>
        <dbReference type="WBParaSite" id="HCON_00066860-00001"/>
    </source>
</evidence>
<dbReference type="GO" id="GO:0005634">
    <property type="term" value="C:nucleus"/>
    <property type="evidence" value="ECO:0007669"/>
    <property type="project" value="TreeGrafter"/>
</dbReference>
<keyword evidence="6" id="KW-0235">DNA replication</keyword>
<dbReference type="OrthoDB" id="1747274at2759"/>
<comment type="similarity">
    <text evidence="1">Belongs to the DNA polymerase type-Y family.</text>
</comment>
<dbReference type="GO" id="GO:0046872">
    <property type="term" value="F:metal ion binding"/>
    <property type="evidence" value="ECO:0007669"/>
    <property type="project" value="UniProtKB-KW"/>
</dbReference>
<dbReference type="Gene3D" id="3.30.70.270">
    <property type="match status" value="1"/>
</dbReference>
<evidence type="ECO:0000256" key="9">
    <source>
        <dbReference type="ARBA" id="ARBA00022842"/>
    </source>
</evidence>
<feature type="region of interest" description="Disordered" evidence="13">
    <location>
        <begin position="552"/>
        <end position="580"/>
    </location>
</feature>
<evidence type="ECO:0000256" key="11">
    <source>
        <dbReference type="ARBA" id="ARBA00023204"/>
    </source>
</evidence>
<evidence type="ECO:0000256" key="2">
    <source>
        <dbReference type="ARBA" id="ARBA00012417"/>
    </source>
</evidence>
<dbReference type="GO" id="GO:0003887">
    <property type="term" value="F:DNA-directed DNA polymerase activity"/>
    <property type="evidence" value="ECO:0007669"/>
    <property type="project" value="UniProtKB-KW"/>
</dbReference>
<dbReference type="InterPro" id="IPR017961">
    <property type="entry name" value="DNA_pol_Y-fam_little_finger"/>
</dbReference>
<feature type="region of interest" description="Disordered" evidence="13">
    <location>
        <begin position="363"/>
        <end position="382"/>
    </location>
</feature>
<dbReference type="InterPro" id="IPR050116">
    <property type="entry name" value="DNA_polymerase-Y"/>
</dbReference>
<evidence type="ECO:0000256" key="5">
    <source>
        <dbReference type="ARBA" id="ARBA00022695"/>
    </source>
</evidence>
<dbReference type="InterPro" id="IPR001126">
    <property type="entry name" value="UmuC"/>
</dbReference>
<evidence type="ECO:0000256" key="8">
    <source>
        <dbReference type="ARBA" id="ARBA00022763"/>
    </source>
</evidence>
<dbReference type="InterPro" id="IPR024728">
    <property type="entry name" value="PolY_HhH_motif"/>
</dbReference>
<dbReference type="AlphaFoldDB" id="A0A7I4YAC1"/>
<dbReference type="InterPro" id="IPR022880">
    <property type="entry name" value="DNApol_IV"/>
</dbReference>
<dbReference type="PANTHER" id="PTHR11076:SF33">
    <property type="entry name" value="DNA POLYMERASE KAPPA"/>
    <property type="match status" value="1"/>
</dbReference>
<keyword evidence="4" id="KW-0808">Transferase</keyword>
<reference evidence="16" key="1">
    <citation type="submission" date="2020-12" db="UniProtKB">
        <authorList>
            <consortium name="WormBaseParasite"/>
        </authorList>
    </citation>
    <scope>IDENTIFICATION</scope>
    <source>
        <strain evidence="16">MHco3</strain>
    </source>
</reference>
<evidence type="ECO:0000256" key="13">
    <source>
        <dbReference type="SAM" id="MobiDB-lite"/>
    </source>
</evidence>
<dbReference type="PROSITE" id="PS50173">
    <property type="entry name" value="UMUC"/>
    <property type="match status" value="1"/>
</dbReference>
<keyword evidence="8" id="KW-0227">DNA damage</keyword>
<evidence type="ECO:0000256" key="12">
    <source>
        <dbReference type="ARBA" id="ARBA00049244"/>
    </source>
</evidence>
<keyword evidence="9" id="KW-0460">Magnesium</keyword>
<dbReference type="Gene3D" id="1.10.150.810">
    <property type="match status" value="1"/>
</dbReference>
<dbReference type="Pfam" id="PF11798">
    <property type="entry name" value="IMS_HHH"/>
    <property type="match status" value="1"/>
</dbReference>
<feature type="domain" description="UmuC" evidence="14">
    <location>
        <begin position="85"/>
        <end position="316"/>
    </location>
</feature>